<keyword evidence="2" id="KW-0645">Protease</keyword>
<keyword evidence="3" id="KW-1185">Reference proteome</keyword>
<dbReference type="Proteomes" id="UP001387293">
    <property type="component" value="Unassembled WGS sequence"/>
</dbReference>
<dbReference type="EMBL" id="JAPYKS010000007">
    <property type="protein sequence ID" value="MEI9409332.1"/>
    <property type="molecule type" value="Genomic_DNA"/>
</dbReference>
<sequence>MNETIRVDDLTFHIKRSERRKTIGLTVERDASLVAHLPKDADIGQVSALIRTKLVWVHQKLATQKDTGRETVFRRPEFVDGEGFYFLGKHYRLKLIDVDPAGPPTPTVRFDGDRLLFRREQVAVGEKRIAEHYTRAAHPYLNDTVNRWKRIVGVSPTKYVQVMDLGFRWASCSSKGTLNFHWRIMQLPPQVIDYVAVHELTHLKVPDHSPAFWAEVARILPTYPQHRRWLRERGGEL</sequence>
<name>A0ABU8KUD3_9HYPH</name>
<dbReference type="PANTHER" id="PTHR30399">
    <property type="entry name" value="UNCHARACTERIZED PROTEIN YGJP"/>
    <property type="match status" value="1"/>
</dbReference>
<dbReference type="Pfam" id="PF01863">
    <property type="entry name" value="YgjP-like"/>
    <property type="match status" value="1"/>
</dbReference>
<evidence type="ECO:0000313" key="2">
    <source>
        <dbReference type="EMBL" id="MEI9409332.1"/>
    </source>
</evidence>
<reference evidence="2 3" key="1">
    <citation type="submission" date="2022-12" db="EMBL/GenBank/DDBJ databases">
        <authorList>
            <person name="Muema E."/>
        </authorList>
    </citation>
    <scope>NUCLEOTIDE SEQUENCE [LARGE SCALE GENOMIC DNA]</scope>
    <source>
        <strain evidence="3">1326</strain>
    </source>
</reference>
<evidence type="ECO:0000259" key="1">
    <source>
        <dbReference type="Pfam" id="PF01863"/>
    </source>
</evidence>
<dbReference type="InterPro" id="IPR053136">
    <property type="entry name" value="UTP_pyrophosphatase-like"/>
</dbReference>
<evidence type="ECO:0000313" key="3">
    <source>
        <dbReference type="Proteomes" id="UP001387293"/>
    </source>
</evidence>
<gene>
    <name evidence="2" type="ORF">O7A60_11205</name>
</gene>
<organism evidence="2 3">
    <name type="scientific">Mesorhizobium salmacidum</name>
    <dbReference type="NCBI Taxonomy" id="3015171"/>
    <lineage>
        <taxon>Bacteria</taxon>
        <taxon>Pseudomonadati</taxon>
        <taxon>Pseudomonadota</taxon>
        <taxon>Alphaproteobacteria</taxon>
        <taxon>Hyphomicrobiales</taxon>
        <taxon>Phyllobacteriaceae</taxon>
        <taxon>Mesorhizobium</taxon>
    </lineage>
</organism>
<keyword evidence="2" id="KW-0482">Metalloprotease</keyword>
<accession>A0ABU8KUD3</accession>
<protein>
    <submittedName>
        <fullName evidence="2">SprT family zinc-dependent metalloprotease</fullName>
    </submittedName>
</protein>
<dbReference type="GO" id="GO:0008237">
    <property type="term" value="F:metallopeptidase activity"/>
    <property type="evidence" value="ECO:0007669"/>
    <property type="project" value="UniProtKB-KW"/>
</dbReference>
<feature type="domain" description="YgjP-like metallopeptidase" evidence="1">
    <location>
        <begin position="21"/>
        <end position="232"/>
    </location>
</feature>
<dbReference type="CDD" id="cd07344">
    <property type="entry name" value="M48_yhfN_like"/>
    <property type="match status" value="1"/>
</dbReference>
<comment type="caution">
    <text evidence="2">The sequence shown here is derived from an EMBL/GenBank/DDBJ whole genome shotgun (WGS) entry which is preliminary data.</text>
</comment>
<dbReference type="Gene3D" id="3.30.2010.10">
    <property type="entry name" value="Metalloproteases ('zincins'), catalytic domain"/>
    <property type="match status" value="1"/>
</dbReference>
<proteinExistence type="predicted"/>
<dbReference type="PANTHER" id="PTHR30399:SF1">
    <property type="entry name" value="UTP PYROPHOSPHATASE"/>
    <property type="match status" value="1"/>
</dbReference>
<dbReference type="InterPro" id="IPR002725">
    <property type="entry name" value="YgjP-like_metallopeptidase"/>
</dbReference>
<keyword evidence="2" id="KW-0378">Hydrolase</keyword>
<dbReference type="RefSeq" id="WP_337106295.1">
    <property type="nucleotide sequence ID" value="NZ_JAPYKS010000007.1"/>
</dbReference>